<organism evidence="1 2">
    <name type="scientific">Faecalibacillus intestinalis</name>
    <dbReference type="NCBI Taxonomy" id="1982626"/>
    <lineage>
        <taxon>Bacteria</taxon>
        <taxon>Bacillati</taxon>
        <taxon>Bacillota</taxon>
        <taxon>Erysipelotrichia</taxon>
        <taxon>Erysipelotrichales</taxon>
        <taxon>Coprobacillaceae</taxon>
        <taxon>Faecalibacillus</taxon>
    </lineage>
</organism>
<dbReference type="SFLD" id="SFLDS00003">
    <property type="entry name" value="Haloacid_Dehalogenase"/>
    <property type="match status" value="1"/>
</dbReference>
<dbReference type="Pfam" id="PF13419">
    <property type="entry name" value="HAD_2"/>
    <property type="match status" value="1"/>
</dbReference>
<name>A0A2T3FXA4_9FIRM</name>
<proteinExistence type="predicted"/>
<reference evidence="1 2" key="1">
    <citation type="journal article" date="2019" name="Int. J. Syst. Evol. Microbiol.">
        <title>Faecalibacillus intestinalis gen. nov., sp. nov. and Faecalibacillus faecis sp. nov., isolated from human faeces.</title>
        <authorList>
            <person name="Seo B."/>
            <person name="Jeon K."/>
            <person name="Baek I."/>
            <person name="Lee Y.M."/>
            <person name="Baek K."/>
            <person name="Ko G."/>
        </authorList>
    </citation>
    <scope>NUCLEOTIDE SEQUENCE [LARGE SCALE GENOMIC DNA]</scope>
    <source>
        <strain evidence="1 2">SNUG30099</strain>
    </source>
</reference>
<dbReference type="Gene3D" id="3.40.50.1000">
    <property type="entry name" value="HAD superfamily/HAD-like"/>
    <property type="match status" value="1"/>
</dbReference>
<gene>
    <name evidence="1" type="ORF">C7U54_10330</name>
</gene>
<dbReference type="InterPro" id="IPR023214">
    <property type="entry name" value="HAD_sf"/>
</dbReference>
<dbReference type="GO" id="GO:0008253">
    <property type="term" value="F:5'-nucleotidase activity"/>
    <property type="evidence" value="ECO:0007669"/>
    <property type="project" value="InterPro"/>
</dbReference>
<dbReference type="AlphaFoldDB" id="A0A2T3FXA4"/>
<dbReference type="PANTHER" id="PTHR47478:SF1">
    <property type="entry name" value="PYRIMIDINE 5'-NUCLEOTIDASE YJJG"/>
    <property type="match status" value="1"/>
</dbReference>
<comment type="caution">
    <text evidence="1">The sequence shown here is derived from an EMBL/GenBank/DDBJ whole genome shotgun (WGS) entry which is preliminary data.</text>
</comment>
<dbReference type="CDD" id="cd04305">
    <property type="entry name" value="HAD_Neu5Ac-Pase_like"/>
    <property type="match status" value="1"/>
</dbReference>
<dbReference type="SFLD" id="SFLDG01129">
    <property type="entry name" value="C1.5:_HAD__Beta-PGM__Phosphata"/>
    <property type="match status" value="1"/>
</dbReference>
<dbReference type="PANTHER" id="PTHR47478">
    <property type="match status" value="1"/>
</dbReference>
<protein>
    <submittedName>
        <fullName evidence="1">Noncanonical pyrimidine nucleotidase, YjjG family</fullName>
    </submittedName>
</protein>
<sequence length="225" mass="26703">MKEYKTLLFDIDGTLLDFKKAEDYAMHKTFSDHHLELTSEIFEIYEEINSKLWKDFELGLIDKKTVVYTRFVKLFNELGIEEDGVAFEDEYQWNLAHGAYLIKHAIEILEYLSKKYDLYVVTNGVASTQYNRLKLLDLNKYFKDIFISEEIGYQKPKIEFFDYCFRHIEHFDKDKALIIGDSLTSDMQGGINAQIDTCWYNPQHDKTSIKIDYIIHDLKELENML</sequence>
<dbReference type="SUPFAM" id="SSF56784">
    <property type="entry name" value="HAD-like"/>
    <property type="match status" value="1"/>
</dbReference>
<dbReference type="SFLD" id="SFLDG01135">
    <property type="entry name" value="C1.5.6:_HAD__Beta-PGM__Phospha"/>
    <property type="match status" value="1"/>
</dbReference>
<dbReference type="InterPro" id="IPR052550">
    <property type="entry name" value="Pyrimidine_5'-ntase_YjjG"/>
</dbReference>
<dbReference type="InterPro" id="IPR006439">
    <property type="entry name" value="HAD-SF_hydro_IA"/>
</dbReference>
<keyword evidence="2" id="KW-1185">Reference proteome</keyword>
<dbReference type="InterPro" id="IPR041492">
    <property type="entry name" value="HAD_2"/>
</dbReference>
<evidence type="ECO:0000313" key="2">
    <source>
        <dbReference type="Proteomes" id="UP000240974"/>
    </source>
</evidence>
<dbReference type="Proteomes" id="UP000240974">
    <property type="component" value="Unassembled WGS sequence"/>
</dbReference>
<dbReference type="InterPro" id="IPR036412">
    <property type="entry name" value="HAD-like_sf"/>
</dbReference>
<dbReference type="InterPro" id="IPR011951">
    <property type="entry name" value="HAD-SF_hydro_IA_YjjG/PynA"/>
</dbReference>
<dbReference type="RefSeq" id="WP_107030251.1">
    <property type="nucleotide sequence ID" value="NZ_AP031432.1"/>
</dbReference>
<evidence type="ECO:0000313" key="1">
    <source>
        <dbReference type="EMBL" id="PST39873.1"/>
    </source>
</evidence>
<dbReference type="NCBIfam" id="TIGR01549">
    <property type="entry name" value="HAD-SF-IA-v1"/>
    <property type="match status" value="1"/>
</dbReference>
<dbReference type="EMBL" id="PYLQ01000015">
    <property type="protein sequence ID" value="PST39873.1"/>
    <property type="molecule type" value="Genomic_DNA"/>
</dbReference>
<dbReference type="InterPro" id="IPR023198">
    <property type="entry name" value="PGP-like_dom2"/>
</dbReference>
<dbReference type="Gene3D" id="1.10.150.240">
    <property type="entry name" value="Putative phosphatase, domain 2"/>
    <property type="match status" value="1"/>
</dbReference>
<accession>A0A2T3FXA4</accession>
<dbReference type="NCBIfam" id="TIGR02254">
    <property type="entry name" value="YjjG_YfnB"/>
    <property type="match status" value="1"/>
</dbReference>